<dbReference type="InterPro" id="IPR011990">
    <property type="entry name" value="TPR-like_helical_dom_sf"/>
</dbReference>
<dbReference type="PROSITE" id="PS50043">
    <property type="entry name" value="HTH_LUXR_2"/>
    <property type="match status" value="1"/>
</dbReference>
<dbReference type="SMART" id="SM00421">
    <property type="entry name" value="HTH_LUXR"/>
    <property type="match status" value="1"/>
</dbReference>
<accession>A0A7X0FMN9</accession>
<dbReference type="GO" id="GO:0003677">
    <property type="term" value="F:DNA binding"/>
    <property type="evidence" value="ECO:0007669"/>
    <property type="project" value="UniProtKB-KW"/>
</dbReference>
<dbReference type="PANTHER" id="PTHR44688">
    <property type="entry name" value="DNA-BINDING TRANSCRIPTIONAL ACTIVATOR DEVR_DOSR"/>
    <property type="match status" value="1"/>
</dbReference>
<keyword evidence="1" id="KW-0805">Transcription regulation</keyword>
<keyword evidence="6" id="KW-1185">Reference proteome</keyword>
<dbReference type="AlphaFoldDB" id="A0A7X0FMN9"/>
<name>A0A7X0FMN9_9MICO</name>
<dbReference type="InterPro" id="IPR000792">
    <property type="entry name" value="Tscrpt_reg_LuxR_C"/>
</dbReference>
<dbReference type="RefSeq" id="WP_271171235.1">
    <property type="nucleotide sequence ID" value="NZ_BAAAJR010000008.1"/>
</dbReference>
<dbReference type="GO" id="GO:0006355">
    <property type="term" value="P:regulation of DNA-templated transcription"/>
    <property type="evidence" value="ECO:0007669"/>
    <property type="project" value="InterPro"/>
</dbReference>
<dbReference type="Gene3D" id="1.25.40.10">
    <property type="entry name" value="Tetratricopeptide repeat domain"/>
    <property type="match status" value="1"/>
</dbReference>
<comment type="caution">
    <text evidence="5">The sequence shown here is derived from an EMBL/GenBank/DDBJ whole genome shotgun (WGS) entry which is preliminary data.</text>
</comment>
<dbReference type="PANTHER" id="PTHR44688:SF16">
    <property type="entry name" value="DNA-BINDING TRANSCRIPTIONAL ACTIVATOR DEVR_DOSR"/>
    <property type="match status" value="1"/>
</dbReference>
<dbReference type="Pfam" id="PF00196">
    <property type="entry name" value="GerE"/>
    <property type="match status" value="1"/>
</dbReference>
<sequence length="747" mass="79792">MSAGLGASSTSTRTARPVPLDAKLIAPAPRAAFVSRSGLIDSARDAANRFVCVSASAGYGKSSMLAEWADGEDRPVAWVSLDRFDDDPVTLLTLLATSFARATGGRDDLAGDMRVPPSAALGRAAPMLAAALRSAPTPFVMMLDDLHCLESGVCDDVLTVVMGGVPGGSQLVAASRAPQMQAASRRVEGDVLEIGAADLALDAAGVRTVFARAHVDVAGDDVEAILAHTEGWPVGVHLAASVSAARGEVLDISGDDRFVTDYLYRESLSALPAQTRRFLIRSSVLDVMSDALCAAVADDPDGAPGLRDLEESNVFLVPLDRTRDLYRYHQLYREFLLGELRHEDEEAVADLHRRAADWYEANDQPAMAVEHLLQTPDRDRCARLIDAIGYTTYQAGDLATVRRWVQAVGEESIRAYPPLAVLAGWIAALTAHDAEAEKWATRAESLSFARVPADGSASYESARAMLRAAMCAHGLAAMREDAALAMNAEPAWSVWRDQALTLAGDALLLSGEVDAADALFAQAAARAAEAGNFKVQVLNASLRAMIAIEHGKWDDADHFVGEARRVIDAHRLHTYSTALGAYAAAARIALHRGDLHAAERELAHAMRERAGASGAMPTVAVRLRLHLATTWWAMGDAAAARQLVREVEDILLRRPDLGALVDDFARLRDSVTDPRVAAGGPPPLTPAELRLLPYLQTYLTIPEIASRLFVSRNTVSTQVGSIYRKLGVSSRGEAVERATSVGLLGGS</sequence>
<evidence type="ECO:0000256" key="2">
    <source>
        <dbReference type="ARBA" id="ARBA00023125"/>
    </source>
</evidence>
<dbReference type="EMBL" id="JACHML010000001">
    <property type="protein sequence ID" value="MBB6389797.1"/>
    <property type="molecule type" value="Genomic_DNA"/>
</dbReference>
<keyword evidence="3" id="KW-0804">Transcription</keyword>
<feature type="domain" description="HTH luxR-type" evidence="4">
    <location>
        <begin position="677"/>
        <end position="742"/>
    </location>
</feature>
<gene>
    <name evidence="5" type="ORF">HD594_000110</name>
</gene>
<dbReference type="Proteomes" id="UP000537775">
    <property type="component" value="Unassembled WGS sequence"/>
</dbReference>
<evidence type="ECO:0000256" key="1">
    <source>
        <dbReference type="ARBA" id="ARBA00023015"/>
    </source>
</evidence>
<evidence type="ECO:0000313" key="6">
    <source>
        <dbReference type="Proteomes" id="UP000537775"/>
    </source>
</evidence>
<evidence type="ECO:0000256" key="3">
    <source>
        <dbReference type="ARBA" id="ARBA00023163"/>
    </source>
</evidence>
<protein>
    <submittedName>
        <fullName evidence="5">LuxR family maltose regulon positive regulatory protein</fullName>
    </submittedName>
</protein>
<dbReference type="Pfam" id="PF25873">
    <property type="entry name" value="WHD_MalT"/>
    <property type="match status" value="1"/>
</dbReference>
<dbReference type="SUPFAM" id="SSF46894">
    <property type="entry name" value="C-terminal effector domain of the bipartite response regulators"/>
    <property type="match status" value="1"/>
</dbReference>
<evidence type="ECO:0000259" key="4">
    <source>
        <dbReference type="PROSITE" id="PS50043"/>
    </source>
</evidence>
<organism evidence="5 6">
    <name type="scientific">Microbacterium thalassium</name>
    <dbReference type="NCBI Taxonomy" id="362649"/>
    <lineage>
        <taxon>Bacteria</taxon>
        <taxon>Bacillati</taxon>
        <taxon>Actinomycetota</taxon>
        <taxon>Actinomycetes</taxon>
        <taxon>Micrococcales</taxon>
        <taxon>Microbacteriaceae</taxon>
        <taxon>Microbacterium</taxon>
    </lineage>
</organism>
<keyword evidence="2" id="KW-0238">DNA-binding</keyword>
<proteinExistence type="predicted"/>
<evidence type="ECO:0000313" key="5">
    <source>
        <dbReference type="EMBL" id="MBB6389797.1"/>
    </source>
</evidence>
<reference evidence="5 6" key="1">
    <citation type="submission" date="2020-08" db="EMBL/GenBank/DDBJ databases">
        <title>Sequencing the genomes of 1000 actinobacteria strains.</title>
        <authorList>
            <person name="Klenk H.-P."/>
        </authorList>
    </citation>
    <scope>NUCLEOTIDE SEQUENCE [LARGE SCALE GENOMIC DNA]</scope>
    <source>
        <strain evidence="5 6">DSM 12511</strain>
    </source>
</reference>
<dbReference type="InterPro" id="IPR036388">
    <property type="entry name" value="WH-like_DNA-bd_sf"/>
</dbReference>
<dbReference type="InterPro" id="IPR016032">
    <property type="entry name" value="Sig_transdc_resp-reg_C-effctor"/>
</dbReference>
<dbReference type="Gene3D" id="1.10.10.10">
    <property type="entry name" value="Winged helix-like DNA-binding domain superfamily/Winged helix DNA-binding domain"/>
    <property type="match status" value="1"/>
</dbReference>
<dbReference type="InterPro" id="IPR059106">
    <property type="entry name" value="WHD_MalT"/>
</dbReference>
<dbReference type="CDD" id="cd06170">
    <property type="entry name" value="LuxR_C_like"/>
    <property type="match status" value="1"/>
</dbReference>